<evidence type="ECO:0000259" key="3">
    <source>
        <dbReference type="Pfam" id="PF02638"/>
    </source>
</evidence>
<dbReference type="RefSeq" id="WP_369018728.1">
    <property type="nucleotide sequence ID" value="NZ_CP121689.1"/>
</dbReference>
<reference evidence="5 6" key="1">
    <citation type="submission" date="2023-03" db="EMBL/GenBank/DDBJ databases">
        <title>Novel Species.</title>
        <authorList>
            <person name="Ma S."/>
        </authorList>
    </citation>
    <scope>NUCLEOTIDE SEQUENCE [LARGE SCALE GENOMIC DNA]</scope>
    <source>
        <strain evidence="5 6">B11</strain>
    </source>
</reference>
<dbReference type="Proteomes" id="UP001461341">
    <property type="component" value="Chromosome"/>
</dbReference>
<organism evidence="5 6">
    <name type="scientific">Thermatribacter velox</name>
    <dbReference type="NCBI Taxonomy" id="3039681"/>
    <lineage>
        <taxon>Bacteria</taxon>
        <taxon>Pseudomonadati</taxon>
        <taxon>Atribacterota</taxon>
        <taxon>Atribacteria</taxon>
        <taxon>Atribacterales</taxon>
        <taxon>Thermatribacteraceae</taxon>
        <taxon>Thermatribacter</taxon>
    </lineage>
</organism>
<proteinExistence type="predicted"/>
<feature type="chain" id="PRO_5047275345" evidence="2">
    <location>
        <begin position="23"/>
        <end position="584"/>
    </location>
</feature>
<evidence type="ECO:0000256" key="2">
    <source>
        <dbReference type="SAM" id="SignalP"/>
    </source>
</evidence>
<dbReference type="CDD" id="cd09620">
    <property type="entry name" value="CBM9_like_3"/>
    <property type="match status" value="1"/>
</dbReference>
<gene>
    <name evidence="5" type="ORF">QBE54_02190</name>
</gene>
<dbReference type="InterPro" id="IPR052177">
    <property type="entry name" value="Divisome_Glycosyl_Hydrolase"/>
</dbReference>
<protein>
    <submittedName>
        <fullName evidence="5">Family 10 glycosylhydrolase</fullName>
    </submittedName>
</protein>
<dbReference type="PANTHER" id="PTHR43405:SF1">
    <property type="entry name" value="GLYCOSYL HYDROLASE DIGH"/>
    <property type="match status" value="1"/>
</dbReference>
<evidence type="ECO:0000313" key="6">
    <source>
        <dbReference type="Proteomes" id="UP001461341"/>
    </source>
</evidence>
<sequence>MLKRVMTLFLICGVALSLGALASAQNLRGVWVDTKSIPRTPEEITTMVDQLYHVGFNAIFLESFYHGETIYPSSFLASLGLPKQQKLFAEAGYDPLEVFLSEAHKRSMQVHAWVHIFYISLDEAGEILNLYPHWAVVSKEGKPGYQSGNHFFFWLCPMEKEIWDFYLNLFSEIAEKYPVDGIHFDYCRFPEFTLADTCYAQAHRQSFFASYGLDPITLSPLENPTAYKQWIQFRTEQLTEFVRYLTSNLKNRFPALLLSCAIKPLGFPLGLYPGALQDWPTWGKEKLFDFLVAMTYTSRPREFEGMVHWVGTFLEETPFAAGVWAFNQKTETILEEIKRALCYCYPLTGIVIFAYPYLSKETLHALTQEFLSGNCSPTKAFLPLSFYQVNHRSAHVFFTQEAVTVDGILSETSWKRADWQNNFITITGEPSRYSTSFALLYDKENLYCAFKLELLTPTQSRFREHDSPVFYEPSVEIFIDPFANSGIWYQIAINYNGTVYDSFSLTGSRFNGNWKVAVHKDSNDTLYIEIALPFQELGKRPEKGEIWGANFCRNEPEKDEFSVFSPVPGLYATPTLLGNIIFEK</sequence>
<evidence type="ECO:0000313" key="5">
    <source>
        <dbReference type="EMBL" id="WZL76564.1"/>
    </source>
</evidence>
<dbReference type="Pfam" id="PF06452">
    <property type="entry name" value="CBM9_1"/>
    <property type="match status" value="1"/>
</dbReference>
<evidence type="ECO:0000259" key="4">
    <source>
        <dbReference type="Pfam" id="PF06452"/>
    </source>
</evidence>
<dbReference type="InterPro" id="IPR017853">
    <property type="entry name" value="GH"/>
</dbReference>
<accession>A0ABZ2YFB8</accession>
<dbReference type="SUPFAM" id="SSF51445">
    <property type="entry name" value="(Trans)glycosidases"/>
    <property type="match status" value="1"/>
</dbReference>
<feature type="domain" description="Glycosyl hydrolase-like 10" evidence="3">
    <location>
        <begin position="27"/>
        <end position="299"/>
    </location>
</feature>
<dbReference type="PANTHER" id="PTHR43405">
    <property type="entry name" value="GLYCOSYL HYDROLASE DIGH"/>
    <property type="match status" value="1"/>
</dbReference>
<evidence type="ECO:0000256" key="1">
    <source>
        <dbReference type="ARBA" id="ARBA00022729"/>
    </source>
</evidence>
<keyword evidence="6" id="KW-1185">Reference proteome</keyword>
<feature type="domain" description="Carbohydrate-binding" evidence="4">
    <location>
        <begin position="405"/>
        <end position="558"/>
    </location>
</feature>
<dbReference type="Gene3D" id="2.60.40.1190">
    <property type="match status" value="1"/>
</dbReference>
<dbReference type="EMBL" id="CP121689">
    <property type="protein sequence ID" value="WZL76564.1"/>
    <property type="molecule type" value="Genomic_DNA"/>
</dbReference>
<dbReference type="Gene3D" id="3.20.20.80">
    <property type="entry name" value="Glycosidases"/>
    <property type="match status" value="1"/>
</dbReference>
<name>A0ABZ2YFB8_9BACT</name>
<keyword evidence="1 2" id="KW-0732">Signal</keyword>
<feature type="signal peptide" evidence="2">
    <location>
        <begin position="1"/>
        <end position="22"/>
    </location>
</feature>
<dbReference type="InterPro" id="IPR010502">
    <property type="entry name" value="Carb-bd_dom_fam9"/>
</dbReference>
<dbReference type="Pfam" id="PF02638">
    <property type="entry name" value="GHL10"/>
    <property type="match status" value="1"/>
</dbReference>
<dbReference type="SUPFAM" id="SSF49344">
    <property type="entry name" value="CBD9-like"/>
    <property type="match status" value="1"/>
</dbReference>
<dbReference type="InterPro" id="IPR003790">
    <property type="entry name" value="GHL10"/>
</dbReference>